<dbReference type="GO" id="GO:0003677">
    <property type="term" value="F:DNA binding"/>
    <property type="evidence" value="ECO:0007669"/>
    <property type="project" value="UniProtKB-KW"/>
</dbReference>
<keyword evidence="7" id="KW-0378">Hydrolase</keyword>
<gene>
    <name evidence="12" type="ORF">MOST_30380</name>
</gene>
<evidence type="ECO:0000256" key="11">
    <source>
        <dbReference type="ARBA" id="ARBA00023204"/>
    </source>
</evidence>
<dbReference type="GO" id="GO:0006281">
    <property type="term" value="P:DNA repair"/>
    <property type="evidence" value="ECO:0007669"/>
    <property type="project" value="UniProtKB-KW"/>
</dbReference>
<evidence type="ECO:0000256" key="7">
    <source>
        <dbReference type="ARBA" id="ARBA00022801"/>
    </source>
</evidence>
<keyword evidence="3" id="KW-0540">Nuclease</keyword>
<dbReference type="EMBL" id="PVXL01000072">
    <property type="protein sequence ID" value="PRR69616.1"/>
    <property type="molecule type" value="Genomic_DNA"/>
</dbReference>
<evidence type="ECO:0000256" key="10">
    <source>
        <dbReference type="ARBA" id="ARBA00023172"/>
    </source>
</evidence>
<dbReference type="GO" id="GO:0046872">
    <property type="term" value="F:metal ion binding"/>
    <property type="evidence" value="ECO:0007669"/>
    <property type="project" value="UniProtKB-KW"/>
</dbReference>
<evidence type="ECO:0000256" key="8">
    <source>
        <dbReference type="ARBA" id="ARBA00022842"/>
    </source>
</evidence>
<comment type="similarity">
    <text evidence="1">Belongs to the RuvC family.</text>
</comment>
<dbReference type="Proteomes" id="UP000239430">
    <property type="component" value="Unassembled WGS sequence"/>
</dbReference>
<dbReference type="Pfam" id="PF02075">
    <property type="entry name" value="RuvC"/>
    <property type="match status" value="1"/>
</dbReference>
<name>A0A9X7P4Z0_9FIRM</name>
<evidence type="ECO:0000313" key="12">
    <source>
        <dbReference type="EMBL" id="PRR69616.1"/>
    </source>
</evidence>
<dbReference type="GO" id="GO:0006310">
    <property type="term" value="P:DNA recombination"/>
    <property type="evidence" value="ECO:0007669"/>
    <property type="project" value="UniProtKB-KW"/>
</dbReference>
<evidence type="ECO:0000256" key="5">
    <source>
        <dbReference type="ARBA" id="ARBA00022759"/>
    </source>
</evidence>
<evidence type="ECO:0000256" key="1">
    <source>
        <dbReference type="ARBA" id="ARBA00009518"/>
    </source>
</evidence>
<dbReference type="RefSeq" id="WP_054937000.1">
    <property type="nucleotide sequence ID" value="NZ_PVXL01000072.1"/>
</dbReference>
<dbReference type="SUPFAM" id="SSF53098">
    <property type="entry name" value="Ribonuclease H-like"/>
    <property type="match status" value="1"/>
</dbReference>
<evidence type="ECO:0000256" key="6">
    <source>
        <dbReference type="ARBA" id="ARBA00022763"/>
    </source>
</evidence>
<dbReference type="InterPro" id="IPR002176">
    <property type="entry name" value="X-over_junc_endoDNase_RuvC"/>
</dbReference>
<keyword evidence="10" id="KW-0233">DNA recombination</keyword>
<keyword evidence="9" id="KW-0238">DNA-binding</keyword>
<organism evidence="12 13">
    <name type="scientific">Neomoorella stamsii</name>
    <dbReference type="NCBI Taxonomy" id="1266720"/>
    <lineage>
        <taxon>Bacteria</taxon>
        <taxon>Bacillati</taxon>
        <taxon>Bacillota</taxon>
        <taxon>Clostridia</taxon>
        <taxon>Neomoorellales</taxon>
        <taxon>Neomoorellaceae</taxon>
        <taxon>Neomoorella</taxon>
    </lineage>
</organism>
<dbReference type="PANTHER" id="PTHR30194:SF3">
    <property type="entry name" value="CROSSOVER JUNCTION ENDODEOXYRIBONUCLEASE RUVC"/>
    <property type="match status" value="1"/>
</dbReference>
<dbReference type="GO" id="GO:0004520">
    <property type="term" value="F:DNA endonuclease activity"/>
    <property type="evidence" value="ECO:0007669"/>
    <property type="project" value="InterPro"/>
</dbReference>
<evidence type="ECO:0000256" key="4">
    <source>
        <dbReference type="ARBA" id="ARBA00022723"/>
    </source>
</evidence>
<evidence type="ECO:0000313" key="13">
    <source>
        <dbReference type="Proteomes" id="UP000239430"/>
    </source>
</evidence>
<keyword evidence="6" id="KW-0227">DNA damage</keyword>
<dbReference type="PANTHER" id="PTHR30194">
    <property type="entry name" value="CROSSOVER JUNCTION ENDODEOXYRIBONUCLEASE RUVC"/>
    <property type="match status" value="1"/>
</dbReference>
<accession>A0A9X7P4Z0</accession>
<dbReference type="InterPro" id="IPR012337">
    <property type="entry name" value="RNaseH-like_sf"/>
</dbReference>
<dbReference type="Gene3D" id="3.30.420.10">
    <property type="entry name" value="Ribonuclease H-like superfamily/Ribonuclease H"/>
    <property type="match status" value="1"/>
</dbReference>
<dbReference type="GO" id="GO:0016787">
    <property type="term" value="F:hydrolase activity"/>
    <property type="evidence" value="ECO:0007669"/>
    <property type="project" value="UniProtKB-KW"/>
</dbReference>
<evidence type="ECO:0000256" key="3">
    <source>
        <dbReference type="ARBA" id="ARBA00022722"/>
    </source>
</evidence>
<comment type="caution">
    <text evidence="12">The sequence shown here is derived from an EMBL/GenBank/DDBJ whole genome shotgun (WGS) entry which is preliminary data.</text>
</comment>
<dbReference type="InterPro" id="IPR036397">
    <property type="entry name" value="RNaseH_sf"/>
</dbReference>
<keyword evidence="4" id="KW-0479">Metal-binding</keyword>
<keyword evidence="13" id="KW-1185">Reference proteome</keyword>
<protein>
    <submittedName>
        <fullName evidence="12">Holliday junction resolvase</fullName>
    </submittedName>
</protein>
<evidence type="ECO:0000256" key="9">
    <source>
        <dbReference type="ARBA" id="ARBA00023125"/>
    </source>
</evidence>
<dbReference type="AlphaFoldDB" id="A0A9X7P4Z0"/>
<keyword evidence="2" id="KW-0963">Cytoplasm</keyword>
<proteinExistence type="inferred from homology"/>
<sequence length="171" mass="18904">MPTVMGIDPSLTSTGLVALENGNLILHETLEVKEKGIARLLTLQNILERRLFAYKPDLVVVEGYAFARSNQAHQMGELGGMIRMLLTQKRVPWIEVAPTQVKKFATGKGNSPKDIILRDVYKRWGVEFDSSDEADAFVLAKIGQAVLGDIKGLTQEQVKIVKAIKKKDMAA</sequence>
<keyword evidence="11" id="KW-0234">DNA repair</keyword>
<dbReference type="PRINTS" id="PR00696">
    <property type="entry name" value="RSOLVASERUVC"/>
</dbReference>
<evidence type="ECO:0000256" key="2">
    <source>
        <dbReference type="ARBA" id="ARBA00022490"/>
    </source>
</evidence>
<keyword evidence="5" id="KW-0255">Endonuclease</keyword>
<keyword evidence="8" id="KW-0460">Magnesium</keyword>
<reference evidence="12 13" key="1">
    <citation type="submission" date="2018-03" db="EMBL/GenBank/DDBJ databases">
        <title>Genome sequence of Moorella stamsii DSM 26217.</title>
        <authorList>
            <person name="Poehlein A."/>
            <person name="Daniel R."/>
        </authorList>
    </citation>
    <scope>NUCLEOTIDE SEQUENCE [LARGE SCALE GENOMIC DNA]</scope>
    <source>
        <strain evidence="13">DSM 26217</strain>
    </source>
</reference>